<keyword evidence="7 10" id="KW-0624">Polysaccharide degradation</keyword>
<sequence>MAQRPGSDASHHDAGNDAGRYVLSGHYEPPPPPERPAPPRPARRRRRLPRWGWIAIIVAAVALVVAGIAVVVSLVMGGVQALTARPPGVGTAFVAPAESKAARAAAEGGSADEVAAAEYLAAQPTAYWLTPEQDPIGAVGERVLNIADEARESRTAMAVVVYGLPGRDCGNHSAGGLDEADYETWTKQIGTALRSVPDVKKVVIVEPDSLALAPQCGNVDERVDQLRGALGRLTGPDTWVYVDGGHSNWLGPEVMAGLIERVAVSGVRGFVTNVSNFNDTYDEFAYAHALSDRLGGMHALVDTSRNGAGAPGDGEWCNPPGRTVGDPSGTFGDDVVDTNLWIKPPGESDGPCNGGPAAGVWWPEGAVELTRGVAP</sequence>
<dbReference type="EC" id="3.2.1.-" evidence="10"/>
<keyword evidence="1" id="KW-0732">Signal</keyword>
<evidence type="ECO:0000256" key="7">
    <source>
        <dbReference type="ARBA" id="ARBA00023326"/>
    </source>
</evidence>
<evidence type="ECO:0000256" key="3">
    <source>
        <dbReference type="ARBA" id="ARBA00023001"/>
    </source>
</evidence>
<evidence type="ECO:0000256" key="5">
    <source>
        <dbReference type="ARBA" id="ARBA00023277"/>
    </source>
</evidence>
<evidence type="ECO:0000256" key="1">
    <source>
        <dbReference type="ARBA" id="ARBA00022729"/>
    </source>
</evidence>
<protein>
    <recommendedName>
        <fullName evidence="10">Glucanase</fullName>
        <ecNumber evidence="10">3.2.1.-</ecNumber>
    </recommendedName>
</protein>
<keyword evidence="4" id="KW-1015">Disulfide bond</keyword>
<dbReference type="PRINTS" id="PR00733">
    <property type="entry name" value="GLHYDRLASE6"/>
</dbReference>
<dbReference type="InterPro" id="IPR016288">
    <property type="entry name" value="Beta_cellobiohydrolase"/>
</dbReference>
<comment type="caution">
    <text evidence="13">The sequence shown here is derived from an EMBL/GenBank/DDBJ whole genome shotgun (WGS) entry which is preliminary data.</text>
</comment>
<dbReference type="Proteomes" id="UP001260188">
    <property type="component" value="Unassembled WGS sequence"/>
</dbReference>
<keyword evidence="2 10" id="KW-0378">Hydrolase</keyword>
<evidence type="ECO:0000256" key="12">
    <source>
        <dbReference type="SAM" id="Phobius"/>
    </source>
</evidence>
<reference evidence="13 14" key="1">
    <citation type="submission" date="2023-08" db="EMBL/GenBank/DDBJ databases">
        <title>Functional and genomic diversity of the sorghum phyllosphere microbiome.</title>
        <authorList>
            <person name="Shade A."/>
        </authorList>
    </citation>
    <scope>NUCLEOTIDE SEQUENCE [LARGE SCALE GENOMIC DNA]</scope>
    <source>
        <strain evidence="13 14">SORGH_AS_0919</strain>
    </source>
</reference>
<dbReference type="InterPro" id="IPR001524">
    <property type="entry name" value="Glyco_hydro_6_CS"/>
</dbReference>
<dbReference type="PANTHER" id="PTHR34876:SF4">
    <property type="entry name" value="1,4-BETA-D-GLUCAN CELLOBIOHYDROLASE C-RELATED"/>
    <property type="match status" value="1"/>
</dbReference>
<evidence type="ECO:0000256" key="11">
    <source>
        <dbReference type="SAM" id="MobiDB-lite"/>
    </source>
</evidence>
<keyword evidence="12" id="KW-0472">Membrane</keyword>
<dbReference type="GO" id="GO:0008810">
    <property type="term" value="F:cellulase activity"/>
    <property type="evidence" value="ECO:0007669"/>
    <property type="project" value="UniProtKB-EC"/>
</dbReference>
<dbReference type="PROSITE" id="PS00656">
    <property type="entry name" value="GLYCOSYL_HYDROL_F6_2"/>
    <property type="match status" value="1"/>
</dbReference>
<dbReference type="RefSeq" id="WP_309666056.1">
    <property type="nucleotide sequence ID" value="NZ_JAVIZA010000001.1"/>
</dbReference>
<keyword evidence="6 10" id="KW-0326">Glycosidase</keyword>
<evidence type="ECO:0000313" key="14">
    <source>
        <dbReference type="Proteomes" id="UP001260188"/>
    </source>
</evidence>
<organism evidence="13 14">
    <name type="scientific">Microbacterium paludicola</name>
    <dbReference type="NCBI Taxonomy" id="300019"/>
    <lineage>
        <taxon>Bacteria</taxon>
        <taxon>Bacillati</taxon>
        <taxon>Actinomycetota</taxon>
        <taxon>Actinomycetes</taxon>
        <taxon>Micrococcales</taxon>
        <taxon>Microbacteriaceae</taxon>
        <taxon>Microbacterium</taxon>
    </lineage>
</organism>
<dbReference type="PANTHER" id="PTHR34876">
    <property type="match status" value="1"/>
</dbReference>
<accession>A0ABU1I326</accession>
<keyword evidence="12" id="KW-0812">Transmembrane</keyword>
<dbReference type="SUPFAM" id="SSF51989">
    <property type="entry name" value="Glycosyl hydrolases family 6, cellulases"/>
    <property type="match status" value="1"/>
</dbReference>
<dbReference type="Gene3D" id="3.20.20.40">
    <property type="entry name" value="1, 4-beta cellobiohydrolase"/>
    <property type="match status" value="1"/>
</dbReference>
<dbReference type="PROSITE" id="PS00655">
    <property type="entry name" value="GLYCOSYL_HYDROL_F6_1"/>
    <property type="match status" value="1"/>
</dbReference>
<evidence type="ECO:0000256" key="8">
    <source>
        <dbReference type="PROSITE-ProRule" id="PRU10056"/>
    </source>
</evidence>
<feature type="active site" description="Proton donor" evidence="9">
    <location>
        <position position="208"/>
    </location>
</feature>
<evidence type="ECO:0000256" key="6">
    <source>
        <dbReference type="ARBA" id="ARBA00023295"/>
    </source>
</evidence>
<dbReference type="EMBL" id="JAVIZA010000001">
    <property type="protein sequence ID" value="MDR6167498.1"/>
    <property type="molecule type" value="Genomic_DNA"/>
</dbReference>
<feature type="region of interest" description="Disordered" evidence="11">
    <location>
        <begin position="1"/>
        <end position="43"/>
    </location>
</feature>
<evidence type="ECO:0000313" key="13">
    <source>
        <dbReference type="EMBL" id="MDR6167498.1"/>
    </source>
</evidence>
<keyword evidence="12" id="KW-1133">Transmembrane helix</keyword>
<dbReference type="InterPro" id="IPR036434">
    <property type="entry name" value="Beta_cellobiohydrolase_sf"/>
</dbReference>
<keyword evidence="5 10" id="KW-0119">Carbohydrate metabolism</keyword>
<feature type="active site" evidence="8">
    <location>
        <position position="168"/>
    </location>
</feature>
<name>A0ABU1I326_9MICO</name>
<evidence type="ECO:0000256" key="10">
    <source>
        <dbReference type="RuleBase" id="RU361186"/>
    </source>
</evidence>
<keyword evidence="3 10" id="KW-0136">Cellulose degradation</keyword>
<gene>
    <name evidence="13" type="ORF">QE367_001702</name>
</gene>
<dbReference type="Pfam" id="PF01341">
    <property type="entry name" value="Glyco_hydro_6"/>
    <property type="match status" value="1"/>
</dbReference>
<feature type="transmembrane region" description="Helical" evidence="12">
    <location>
        <begin position="51"/>
        <end position="76"/>
    </location>
</feature>
<feature type="compositionally biased region" description="Pro residues" evidence="11">
    <location>
        <begin position="28"/>
        <end position="40"/>
    </location>
</feature>
<evidence type="ECO:0000256" key="4">
    <source>
        <dbReference type="ARBA" id="ARBA00023157"/>
    </source>
</evidence>
<keyword evidence="14" id="KW-1185">Reference proteome</keyword>
<evidence type="ECO:0000256" key="2">
    <source>
        <dbReference type="ARBA" id="ARBA00022801"/>
    </source>
</evidence>
<comment type="similarity">
    <text evidence="10">Belongs to the glycosyl hydrolase family 6.</text>
</comment>
<proteinExistence type="inferred from homology"/>
<evidence type="ECO:0000256" key="9">
    <source>
        <dbReference type="PROSITE-ProRule" id="PRU10057"/>
    </source>
</evidence>